<evidence type="ECO:0000313" key="2">
    <source>
        <dbReference type="Proteomes" id="UP000294616"/>
    </source>
</evidence>
<comment type="caution">
    <text evidence="1">The sequence shown here is derived from an EMBL/GenBank/DDBJ whole genome shotgun (WGS) entry which is preliminary data.</text>
</comment>
<proteinExistence type="predicted"/>
<organism evidence="1 2">
    <name type="scientific">Albibacterium bauzanense</name>
    <dbReference type="NCBI Taxonomy" id="653929"/>
    <lineage>
        <taxon>Bacteria</taxon>
        <taxon>Pseudomonadati</taxon>
        <taxon>Bacteroidota</taxon>
        <taxon>Sphingobacteriia</taxon>
        <taxon>Sphingobacteriales</taxon>
        <taxon>Sphingobacteriaceae</taxon>
        <taxon>Albibacterium</taxon>
    </lineage>
</organism>
<reference evidence="1 2" key="1">
    <citation type="submission" date="2019-03" db="EMBL/GenBank/DDBJ databases">
        <title>Genomic Encyclopedia of Archaeal and Bacterial Type Strains, Phase II (KMG-II): from individual species to whole genera.</title>
        <authorList>
            <person name="Goeker M."/>
        </authorList>
    </citation>
    <scope>NUCLEOTIDE SEQUENCE [LARGE SCALE GENOMIC DNA]</scope>
    <source>
        <strain evidence="1 2">DSM 22554</strain>
    </source>
</reference>
<keyword evidence="2" id="KW-1185">Reference proteome</keyword>
<protein>
    <submittedName>
        <fullName evidence="1">Uncharacterized protein</fullName>
    </submittedName>
</protein>
<accession>A0A4R1LYK5</accession>
<gene>
    <name evidence="1" type="ORF">C8N28_2261</name>
</gene>
<sequence length="60" mass="6526">MAQHIILALASGILLITGAVALPPIKKLIIGTSNKEFPPPDNVEIKYAITPERKITTYIK</sequence>
<name>A0A4R1LYK5_9SPHI</name>
<dbReference type="EMBL" id="SMGO01000002">
    <property type="protein sequence ID" value="TCK83654.1"/>
    <property type="molecule type" value="Genomic_DNA"/>
</dbReference>
<dbReference type="Proteomes" id="UP000294616">
    <property type="component" value="Unassembled WGS sequence"/>
</dbReference>
<dbReference type="AlphaFoldDB" id="A0A4R1LYK5"/>
<evidence type="ECO:0000313" key="1">
    <source>
        <dbReference type="EMBL" id="TCK83654.1"/>
    </source>
</evidence>